<name>A0A6H1TUD2_9CYAN</name>
<dbReference type="RefSeq" id="WP_168568318.1">
    <property type="nucleotide sequence ID" value="NZ_CP051167.1"/>
</dbReference>
<dbReference type="AlphaFoldDB" id="A0A6H1TUD2"/>
<protein>
    <submittedName>
        <fullName evidence="1">Uncharacterized protein</fullName>
    </submittedName>
</protein>
<dbReference type="Proteomes" id="UP000500857">
    <property type="component" value="Chromosome"/>
</dbReference>
<keyword evidence="2" id="KW-1185">Reference proteome</keyword>
<evidence type="ECO:0000313" key="1">
    <source>
        <dbReference type="EMBL" id="QIZ70161.1"/>
    </source>
</evidence>
<organism evidence="1 2">
    <name type="scientific">Oxynema aestuarii AP17</name>
    <dbReference type="NCBI Taxonomy" id="2064643"/>
    <lineage>
        <taxon>Bacteria</taxon>
        <taxon>Bacillati</taxon>
        <taxon>Cyanobacteriota</taxon>
        <taxon>Cyanophyceae</taxon>
        <taxon>Oscillatoriophycideae</taxon>
        <taxon>Oscillatoriales</taxon>
        <taxon>Oscillatoriaceae</taxon>
        <taxon>Oxynema</taxon>
        <taxon>Oxynema aestuarii</taxon>
    </lineage>
</organism>
<sequence length="107" mass="12036">MVRGSFASMQTEPEVTEVTFYYDDGHHDSFKVPLSPQQFQAQLNDLLGQGWAIFHLMDNTVIVCMSKITKIEIKPPITQYQVSGTFSNAERITTLQRGAKGRLGIQT</sequence>
<dbReference type="EMBL" id="CP051167">
    <property type="protein sequence ID" value="QIZ70161.1"/>
    <property type="molecule type" value="Genomic_DNA"/>
</dbReference>
<evidence type="ECO:0000313" key="2">
    <source>
        <dbReference type="Proteomes" id="UP000500857"/>
    </source>
</evidence>
<accession>A0A6H1TUD2</accession>
<reference evidence="1 2" key="1">
    <citation type="submission" date="2020-04" db="EMBL/GenBank/DDBJ databases">
        <authorList>
            <person name="Basu S."/>
            <person name="Maruthanayagam V."/>
            <person name="Chakraborty S."/>
            <person name="Pramanik A."/>
            <person name="Mukherjee J."/>
            <person name="Brink B."/>
        </authorList>
    </citation>
    <scope>NUCLEOTIDE SEQUENCE [LARGE SCALE GENOMIC DNA]</scope>
    <source>
        <strain evidence="1 2">AP17</strain>
    </source>
</reference>
<proteinExistence type="predicted"/>
<gene>
    <name evidence="1" type="ORF">HCG48_05930</name>
</gene>
<dbReference type="KEGG" id="oxy:HCG48_05930"/>